<evidence type="ECO:0000313" key="4">
    <source>
        <dbReference type="Proteomes" id="UP000805418"/>
    </source>
</evidence>
<gene>
    <name evidence="3" type="primary">ENPP7</name>
</gene>
<dbReference type="PANTHER" id="PTHR10151:SF63">
    <property type="entry name" value="ECTONUCLEOTIDE PYROPHOSPHATASE_PHOSPHODIESTERASE FAMILY MEMBER 7"/>
    <property type="match status" value="1"/>
</dbReference>
<sequence length="335" mass="34882">SSAVAAILFWKATSLSSGSPRPAPRPSPGPRPSSASPPSRSPAVLHLHVAPTWKASLPTLQPGPTCPVGLRAAFLVPPPATPCKCCPLPAHLPPLGRSCPVLPWSWRPAAWGRGGRPPPRRRPAPAVPWPTTWRPRPHPPTLVLGARAVHLSRVAAAVPSSQGVSAGTTPDALVSGRPIMGRLAVLLVLALAALLAPGAGAPVGRKGTRNKLLLVSFDGFRWNYDQDVHTPNLDAMALDGVKARYMTPAFVTMTSPCHFTLVTGEHGPRGGAWGRERVEQPKEGNPPPVCTEPCPPGAHRDKGDGGRGHAVSGETQHGQGGLSAGLTIGGIIHKP</sequence>
<keyword evidence="2" id="KW-0812">Transmembrane</keyword>
<reference evidence="3" key="1">
    <citation type="submission" date="2020-03" db="EMBL/GenBank/DDBJ databases">
        <title>Long-read based genome assembly of a Labrador retriever dog.</title>
        <authorList>
            <person name="Eory L."/>
            <person name="Zhang W."/>
            <person name="Schoenebeck J."/>
        </authorList>
    </citation>
    <scope>NUCLEOTIDE SEQUENCE [LARGE SCALE GENOMIC DNA]</scope>
    <source>
        <strain evidence="3">Labrador retriever</strain>
    </source>
</reference>
<dbReference type="AlphaFoldDB" id="A0A8I3NI68"/>
<dbReference type="OrthoDB" id="415411at2759"/>
<reference evidence="3" key="3">
    <citation type="submission" date="2025-09" db="UniProtKB">
        <authorList>
            <consortium name="Ensembl"/>
        </authorList>
    </citation>
    <scope>IDENTIFICATION</scope>
    <source>
        <strain evidence="3">Boxer</strain>
    </source>
</reference>
<feature type="region of interest" description="Disordered" evidence="1">
    <location>
        <begin position="268"/>
        <end position="335"/>
    </location>
</feature>
<keyword evidence="2" id="KW-1133">Transmembrane helix</keyword>
<feature type="transmembrane region" description="Helical" evidence="2">
    <location>
        <begin position="183"/>
        <end position="203"/>
    </location>
</feature>
<dbReference type="PANTHER" id="PTHR10151">
    <property type="entry name" value="ECTONUCLEOTIDE PYROPHOSPHATASE/PHOSPHODIESTERASE"/>
    <property type="match status" value="1"/>
</dbReference>
<proteinExistence type="predicted"/>
<keyword evidence="4" id="KW-1185">Reference proteome</keyword>
<keyword evidence="2" id="KW-0472">Membrane</keyword>
<feature type="compositionally biased region" description="Basic and acidic residues" evidence="1">
    <location>
        <begin position="298"/>
        <end position="307"/>
    </location>
</feature>
<evidence type="ECO:0000313" key="3">
    <source>
        <dbReference type="Ensembl" id="ENSCAFP00845019743.1"/>
    </source>
</evidence>
<organism evidence="3 4">
    <name type="scientific">Canis lupus familiaris</name>
    <name type="common">Dog</name>
    <name type="synonym">Canis familiaris</name>
    <dbReference type="NCBI Taxonomy" id="9615"/>
    <lineage>
        <taxon>Eukaryota</taxon>
        <taxon>Metazoa</taxon>
        <taxon>Chordata</taxon>
        <taxon>Craniata</taxon>
        <taxon>Vertebrata</taxon>
        <taxon>Euteleostomi</taxon>
        <taxon>Mammalia</taxon>
        <taxon>Eutheria</taxon>
        <taxon>Laurasiatheria</taxon>
        <taxon>Carnivora</taxon>
        <taxon>Caniformia</taxon>
        <taxon>Canidae</taxon>
        <taxon>Canis</taxon>
    </lineage>
</organism>
<dbReference type="Ensembl" id="ENSCAFT00845025096.1">
    <property type="protein sequence ID" value="ENSCAFP00845019743.1"/>
    <property type="gene ID" value="ENSCAFG00845014006.1"/>
</dbReference>
<feature type="region of interest" description="Disordered" evidence="1">
    <location>
        <begin position="112"/>
        <end position="134"/>
    </location>
</feature>
<feature type="compositionally biased region" description="Low complexity" evidence="1">
    <location>
        <begin position="32"/>
        <end position="42"/>
    </location>
</feature>
<feature type="compositionally biased region" description="Pro residues" evidence="1">
    <location>
        <begin position="284"/>
        <end position="296"/>
    </location>
</feature>
<dbReference type="InterPro" id="IPR002591">
    <property type="entry name" value="Phosphodiest/P_Trfase"/>
</dbReference>
<name>A0A8I3NI68_CANLF</name>
<dbReference type="InterPro" id="IPR017850">
    <property type="entry name" value="Alkaline_phosphatase_core_sf"/>
</dbReference>
<accession>A0A8I3NI68</accession>
<feature type="region of interest" description="Disordered" evidence="1">
    <location>
        <begin position="15"/>
        <end position="42"/>
    </location>
</feature>
<dbReference type="GeneTree" id="ENSGT00940000159339"/>
<protein>
    <submittedName>
        <fullName evidence="3">Ectonucleotide pyrophosphatase/phosphodiesterase 7</fullName>
    </submittedName>
</protein>
<dbReference type="SUPFAM" id="SSF53649">
    <property type="entry name" value="Alkaline phosphatase-like"/>
    <property type="match status" value="1"/>
</dbReference>
<feature type="compositionally biased region" description="Pro residues" evidence="1">
    <location>
        <begin position="21"/>
        <end position="31"/>
    </location>
</feature>
<reference evidence="3" key="2">
    <citation type="submission" date="2025-08" db="UniProtKB">
        <authorList>
            <consortium name="Ensembl"/>
        </authorList>
    </citation>
    <scope>IDENTIFICATION</scope>
    <source>
        <strain evidence="3">Boxer</strain>
    </source>
</reference>
<evidence type="ECO:0000256" key="1">
    <source>
        <dbReference type="SAM" id="MobiDB-lite"/>
    </source>
</evidence>
<dbReference type="Proteomes" id="UP000805418">
    <property type="component" value="Chromosome 9"/>
</dbReference>
<dbReference type="Pfam" id="PF01663">
    <property type="entry name" value="Phosphodiest"/>
    <property type="match status" value="1"/>
</dbReference>
<dbReference type="Gene3D" id="3.40.720.10">
    <property type="entry name" value="Alkaline Phosphatase, subunit A"/>
    <property type="match status" value="1"/>
</dbReference>
<evidence type="ECO:0000256" key="2">
    <source>
        <dbReference type="SAM" id="Phobius"/>
    </source>
</evidence>